<evidence type="ECO:0008006" key="3">
    <source>
        <dbReference type="Google" id="ProtNLM"/>
    </source>
</evidence>
<evidence type="ECO:0000313" key="1">
    <source>
        <dbReference type="EMBL" id="MFD0704344.1"/>
    </source>
</evidence>
<sequence length="41" mass="4772">MFHAKEDVTVLLVFGGDKSSQQRDIRKAQEILAQLKENKLW</sequence>
<protein>
    <recommendedName>
        <fullName evidence="3">Addiction module killer protein</fullName>
    </recommendedName>
</protein>
<organism evidence="1 2">
    <name type="scientific">Alloscardovia venturai</name>
    <dbReference type="NCBI Taxonomy" id="1769421"/>
    <lineage>
        <taxon>Bacteria</taxon>
        <taxon>Bacillati</taxon>
        <taxon>Actinomycetota</taxon>
        <taxon>Actinomycetes</taxon>
        <taxon>Bifidobacteriales</taxon>
        <taxon>Bifidobacteriaceae</taxon>
        <taxon>Alloscardovia</taxon>
    </lineage>
</organism>
<proteinExistence type="predicted"/>
<gene>
    <name evidence="1" type="ORF">ACFQY8_01065</name>
</gene>
<dbReference type="EMBL" id="JBHTHQ010000010">
    <property type="protein sequence ID" value="MFD0704344.1"/>
    <property type="molecule type" value="Genomic_DNA"/>
</dbReference>
<reference evidence="2" key="1">
    <citation type="journal article" date="2019" name="Int. J. Syst. Evol. Microbiol.">
        <title>The Global Catalogue of Microorganisms (GCM) 10K type strain sequencing project: providing services to taxonomists for standard genome sequencing and annotation.</title>
        <authorList>
            <consortium name="The Broad Institute Genomics Platform"/>
            <consortium name="The Broad Institute Genome Sequencing Center for Infectious Disease"/>
            <person name="Wu L."/>
            <person name="Ma J."/>
        </authorList>
    </citation>
    <scope>NUCLEOTIDE SEQUENCE [LARGE SCALE GENOMIC DNA]</scope>
    <source>
        <strain evidence="2">CCM 8604</strain>
    </source>
</reference>
<name>A0ABW2Y4E6_9BIFI</name>
<dbReference type="Proteomes" id="UP001597036">
    <property type="component" value="Unassembled WGS sequence"/>
</dbReference>
<evidence type="ECO:0000313" key="2">
    <source>
        <dbReference type="Proteomes" id="UP001597036"/>
    </source>
</evidence>
<keyword evidence="2" id="KW-1185">Reference proteome</keyword>
<dbReference type="RefSeq" id="WP_377937779.1">
    <property type="nucleotide sequence ID" value="NZ_JBHTHQ010000010.1"/>
</dbReference>
<accession>A0ABW2Y4E6</accession>
<comment type="caution">
    <text evidence="1">The sequence shown here is derived from an EMBL/GenBank/DDBJ whole genome shotgun (WGS) entry which is preliminary data.</text>
</comment>